<dbReference type="EMBL" id="JBHSJB010000016">
    <property type="protein sequence ID" value="MFC5055598.1"/>
    <property type="molecule type" value="Genomic_DNA"/>
</dbReference>
<organism evidence="1 2">
    <name type="scientific">Saccharothrix xinjiangensis</name>
    <dbReference type="NCBI Taxonomy" id="204798"/>
    <lineage>
        <taxon>Bacteria</taxon>
        <taxon>Bacillati</taxon>
        <taxon>Actinomycetota</taxon>
        <taxon>Actinomycetes</taxon>
        <taxon>Pseudonocardiales</taxon>
        <taxon>Pseudonocardiaceae</taxon>
        <taxon>Saccharothrix</taxon>
    </lineage>
</organism>
<proteinExistence type="predicted"/>
<evidence type="ECO:0000313" key="1">
    <source>
        <dbReference type="EMBL" id="MFC5055598.1"/>
    </source>
</evidence>
<dbReference type="PROSITE" id="PS51257">
    <property type="entry name" value="PROKAR_LIPOPROTEIN"/>
    <property type="match status" value="1"/>
</dbReference>
<sequence>MAVRASERNAPGVQGGIACRHDFVDGSDTHGADALHRRFVAGQRLWRIGLRPRDVGALLTGYGWRKVEDVGAEEFQVRYVRPTGRDVPVSPLERTVLAEKP</sequence>
<accession>A0ABV9XYY5</accession>
<protein>
    <submittedName>
        <fullName evidence="1">Uncharacterized protein</fullName>
    </submittedName>
</protein>
<name>A0ABV9XYY5_9PSEU</name>
<dbReference type="Proteomes" id="UP001595833">
    <property type="component" value="Unassembled WGS sequence"/>
</dbReference>
<gene>
    <name evidence="1" type="ORF">ACFPFM_17780</name>
</gene>
<dbReference type="RefSeq" id="WP_344039984.1">
    <property type="nucleotide sequence ID" value="NZ_BAAAKE010000020.1"/>
</dbReference>
<keyword evidence="2" id="KW-1185">Reference proteome</keyword>
<reference evidence="2" key="1">
    <citation type="journal article" date="2019" name="Int. J. Syst. Evol. Microbiol.">
        <title>The Global Catalogue of Microorganisms (GCM) 10K type strain sequencing project: providing services to taxonomists for standard genome sequencing and annotation.</title>
        <authorList>
            <consortium name="The Broad Institute Genomics Platform"/>
            <consortium name="The Broad Institute Genome Sequencing Center for Infectious Disease"/>
            <person name="Wu L."/>
            <person name="Ma J."/>
        </authorList>
    </citation>
    <scope>NUCLEOTIDE SEQUENCE [LARGE SCALE GENOMIC DNA]</scope>
    <source>
        <strain evidence="2">KCTC 12848</strain>
    </source>
</reference>
<comment type="caution">
    <text evidence="1">The sequence shown here is derived from an EMBL/GenBank/DDBJ whole genome shotgun (WGS) entry which is preliminary data.</text>
</comment>
<evidence type="ECO:0000313" key="2">
    <source>
        <dbReference type="Proteomes" id="UP001595833"/>
    </source>
</evidence>